<sequence length="335" mass="37806">MTTYAISHKKLTRTIRLELDAIWLETEVSKKFPPFKFDGIDKFECKVECRTHCYNRHSWTNVADDHYTSAVSISVEADVVNPARRNRETFKGYLSYKFIAEAADGKEVHMGSNSRIFTTAAILRSNNCVVNDKVEFVITVSYIVPRFFTNTVRKCKAQFQPFELMRRDPDTCDVQFVVVGEGTPVLAHRAFLSLISPVFAAMFAHNTKEAQTGIIIITDFDYATVKAAVDILYGHPFEPKSNMAIEHVSRFAGKYIIDAVVNGLDELEAVEHTNPDPARGTKPPNPGHNGEHTNLDPGQSVVSPLCWKWFNLLLFCLLPAFAIVVLLPLFRLMFP</sequence>
<feature type="region of interest" description="Disordered" evidence="1">
    <location>
        <begin position="272"/>
        <end position="295"/>
    </location>
</feature>
<dbReference type="InterPro" id="IPR000210">
    <property type="entry name" value="BTB/POZ_dom"/>
</dbReference>
<keyword evidence="2" id="KW-0812">Transmembrane</keyword>
<name>A0A7E4W931_PANRE</name>
<dbReference type="WBParaSite" id="Pan_g8474.t1">
    <property type="protein sequence ID" value="Pan_g8474.t1"/>
    <property type="gene ID" value="Pan_g8474"/>
</dbReference>
<reference evidence="5" key="2">
    <citation type="submission" date="2020-10" db="UniProtKB">
        <authorList>
            <consortium name="WormBaseParasite"/>
        </authorList>
    </citation>
    <scope>IDENTIFICATION</scope>
</reference>
<dbReference type="CDD" id="cd18186">
    <property type="entry name" value="BTB_POZ_ZBTB_KLHL-like"/>
    <property type="match status" value="1"/>
</dbReference>
<evidence type="ECO:0000313" key="5">
    <source>
        <dbReference type="WBParaSite" id="Pan_g8474.t1"/>
    </source>
</evidence>
<evidence type="ECO:0000256" key="1">
    <source>
        <dbReference type="SAM" id="MobiDB-lite"/>
    </source>
</evidence>
<dbReference type="Gene3D" id="3.30.710.10">
    <property type="entry name" value="Potassium Channel Kv1.1, Chain A"/>
    <property type="match status" value="1"/>
</dbReference>
<dbReference type="Pfam" id="PF00651">
    <property type="entry name" value="BTB"/>
    <property type="match status" value="1"/>
</dbReference>
<feature type="transmembrane region" description="Helical" evidence="2">
    <location>
        <begin position="309"/>
        <end position="330"/>
    </location>
</feature>
<keyword evidence="4" id="KW-1185">Reference proteome</keyword>
<protein>
    <submittedName>
        <fullName evidence="5">BTB domain-containing protein</fullName>
    </submittedName>
</protein>
<proteinExistence type="predicted"/>
<keyword evidence="2" id="KW-1133">Transmembrane helix</keyword>
<keyword evidence="2" id="KW-0472">Membrane</keyword>
<dbReference type="InterPro" id="IPR011333">
    <property type="entry name" value="SKP1/BTB/POZ_sf"/>
</dbReference>
<evidence type="ECO:0000313" key="4">
    <source>
        <dbReference type="Proteomes" id="UP000492821"/>
    </source>
</evidence>
<dbReference type="AlphaFoldDB" id="A0A7E4W931"/>
<accession>A0A7E4W931</accession>
<dbReference type="SUPFAM" id="SSF54695">
    <property type="entry name" value="POZ domain"/>
    <property type="match status" value="1"/>
</dbReference>
<reference evidence="4" key="1">
    <citation type="journal article" date="2013" name="Genetics">
        <title>The draft genome and transcriptome of Panagrellus redivivus are shaped by the harsh demands of a free-living lifestyle.</title>
        <authorList>
            <person name="Srinivasan J."/>
            <person name="Dillman A.R."/>
            <person name="Macchietto M.G."/>
            <person name="Heikkinen L."/>
            <person name="Lakso M."/>
            <person name="Fracchia K.M."/>
            <person name="Antoshechkin I."/>
            <person name="Mortazavi A."/>
            <person name="Wong G."/>
            <person name="Sternberg P.W."/>
        </authorList>
    </citation>
    <scope>NUCLEOTIDE SEQUENCE [LARGE SCALE GENOMIC DNA]</scope>
    <source>
        <strain evidence="4">MT8872</strain>
    </source>
</reference>
<evidence type="ECO:0000259" key="3">
    <source>
        <dbReference type="PROSITE" id="PS50097"/>
    </source>
</evidence>
<evidence type="ECO:0000256" key="2">
    <source>
        <dbReference type="SAM" id="Phobius"/>
    </source>
</evidence>
<organism evidence="4 5">
    <name type="scientific">Panagrellus redivivus</name>
    <name type="common">Microworm</name>
    <dbReference type="NCBI Taxonomy" id="6233"/>
    <lineage>
        <taxon>Eukaryota</taxon>
        <taxon>Metazoa</taxon>
        <taxon>Ecdysozoa</taxon>
        <taxon>Nematoda</taxon>
        <taxon>Chromadorea</taxon>
        <taxon>Rhabditida</taxon>
        <taxon>Tylenchina</taxon>
        <taxon>Panagrolaimomorpha</taxon>
        <taxon>Panagrolaimoidea</taxon>
        <taxon>Panagrolaimidae</taxon>
        <taxon>Panagrellus</taxon>
    </lineage>
</organism>
<dbReference type="SMART" id="SM00225">
    <property type="entry name" value="BTB"/>
    <property type="match status" value="1"/>
</dbReference>
<dbReference type="Proteomes" id="UP000492821">
    <property type="component" value="Unassembled WGS sequence"/>
</dbReference>
<dbReference type="PANTHER" id="PTHR24413">
    <property type="entry name" value="SPECKLE-TYPE POZ PROTEIN"/>
    <property type="match status" value="1"/>
</dbReference>
<feature type="domain" description="BTB" evidence="3">
    <location>
        <begin position="172"/>
        <end position="241"/>
    </location>
</feature>
<dbReference type="PROSITE" id="PS50097">
    <property type="entry name" value="BTB"/>
    <property type="match status" value="1"/>
</dbReference>